<dbReference type="Gene3D" id="3.50.50.60">
    <property type="entry name" value="FAD/NAD(P)-binding domain"/>
    <property type="match status" value="1"/>
</dbReference>
<dbReference type="GeneID" id="80803074"/>
<dbReference type="GO" id="GO:0050660">
    <property type="term" value="F:flavin adenine dinucleotide binding"/>
    <property type="evidence" value="ECO:0007669"/>
    <property type="project" value="TreeGrafter"/>
</dbReference>
<keyword evidence="1" id="KW-0560">Oxidoreductase</keyword>
<dbReference type="InterPro" id="IPR050982">
    <property type="entry name" value="Auxin_biosynth/cation_transpt"/>
</dbReference>
<comment type="caution">
    <text evidence="4">The sequence shown here is derived from an EMBL/GenBank/DDBJ whole genome shotgun (WGS) entry which is preliminary data.</text>
</comment>
<dbReference type="OrthoDB" id="8671611at2"/>
<keyword evidence="5" id="KW-1185">Reference proteome</keyword>
<dbReference type="RefSeq" id="WP_066537821.1">
    <property type="nucleotide sequence ID" value="NZ_PDEA01000001.1"/>
</dbReference>
<dbReference type="Proteomes" id="UP000220246">
    <property type="component" value="Unassembled WGS sequence"/>
</dbReference>
<evidence type="ECO:0000259" key="3">
    <source>
        <dbReference type="Pfam" id="PF13454"/>
    </source>
</evidence>
<feature type="compositionally biased region" description="Low complexity" evidence="2">
    <location>
        <begin position="1"/>
        <end position="16"/>
    </location>
</feature>
<reference evidence="5" key="1">
    <citation type="submission" date="2017-09" db="EMBL/GenBank/DDBJ databases">
        <title>FDA dAtabase for Regulatory Grade micrObial Sequences (FDA-ARGOS): Supporting development and validation of Infectious Disease Dx tests.</title>
        <authorList>
            <person name="Minogue T."/>
            <person name="Wolcott M."/>
            <person name="Wasieloski L."/>
            <person name="Aguilar W."/>
            <person name="Moore D."/>
            <person name="Tallon L."/>
            <person name="Sadzewicz L."/>
            <person name="Ott S."/>
            <person name="Zhao X."/>
            <person name="Nagaraj S."/>
            <person name="Vavikolanu K."/>
            <person name="Aluvathingal J."/>
            <person name="Nadendla S."/>
            <person name="Sichtig H."/>
        </authorList>
    </citation>
    <scope>NUCLEOTIDE SEQUENCE [LARGE SCALE GENOMIC DNA]</scope>
    <source>
        <strain evidence="5">FDAARGOS_394</strain>
    </source>
</reference>
<protein>
    <submittedName>
        <fullName evidence="4">NAD(P)/FAD-dependent oxidoreductase</fullName>
    </submittedName>
</protein>
<dbReference type="InterPro" id="IPR038732">
    <property type="entry name" value="HpyO/CreE_NAD-binding"/>
</dbReference>
<organism evidence="4 5">
    <name type="scientific">Comamonas terrigena</name>
    <dbReference type="NCBI Taxonomy" id="32013"/>
    <lineage>
        <taxon>Bacteria</taxon>
        <taxon>Pseudomonadati</taxon>
        <taxon>Pseudomonadota</taxon>
        <taxon>Betaproteobacteria</taxon>
        <taxon>Burkholderiales</taxon>
        <taxon>Comamonadaceae</taxon>
        <taxon>Comamonas</taxon>
    </lineage>
</organism>
<name>A0A2A7UZE5_COMTR</name>
<dbReference type="GO" id="GO:0004497">
    <property type="term" value="F:monooxygenase activity"/>
    <property type="evidence" value="ECO:0007669"/>
    <property type="project" value="TreeGrafter"/>
</dbReference>
<evidence type="ECO:0000313" key="4">
    <source>
        <dbReference type="EMBL" id="PEH90715.1"/>
    </source>
</evidence>
<evidence type="ECO:0000256" key="1">
    <source>
        <dbReference type="ARBA" id="ARBA00023002"/>
    </source>
</evidence>
<evidence type="ECO:0000256" key="2">
    <source>
        <dbReference type="SAM" id="MobiDB-lite"/>
    </source>
</evidence>
<proteinExistence type="predicted"/>
<dbReference type="InterPro" id="IPR036188">
    <property type="entry name" value="FAD/NAD-bd_sf"/>
</dbReference>
<feature type="domain" description="FAD-dependent urate hydroxylase HpyO/Asp monooxygenase CreE-like FAD/NAD(P)-binding" evidence="3">
    <location>
        <begin position="68"/>
        <end position="219"/>
    </location>
</feature>
<dbReference type="STRING" id="1219032.GCA_001515545_02267"/>
<dbReference type="AlphaFoldDB" id="A0A2A7UZE5"/>
<accession>A0A2A7UZE5</accession>
<sequence>MTNESLSPSSSAELPAVPLQTLSSPRNQPALEALAAEARRDLERLNYPAPNWVQGTAAADDPTLDVLVVGAGMCGQTAGFALLREGVRKIRVIDAAARGDEGPWATYARMLTLRSPKQLIGPDLGVPSLTFRAWYEAQHGTGDISPFDAATPGWAGLHKIGRVDWRDYLLWVRDTAGVQVENGVRLLEVGDADGVLTARLQGPQGVETVRTRKIILALGRDGSGAPRWPDFPSLSMQDPLAAGRVFHTMDAIDFDALRGRHIAVLGAGASAFDNAACALEAGAAVSQFARRAVLPQINKSKAASFPGFLRGYSALDDARKWRFYTYIFDEQVPPPWETVRRCDAHDSFTLRLGCGWKDVQPLADGVAVTLADGSVQRFDAVILGTGFDVDLLDRPELARYTPHIDTWGRHVSPAMAAAQPEPARFPYLAANFALQSADGDKAEALSRLHLFNWGATMSHAALGSDIPGLGIGATRLAQALVSDLFVQDADLHWQKLLEHDEPELIATRWYQPAPGASTDSPT</sequence>
<dbReference type="Pfam" id="PF13454">
    <property type="entry name" value="NAD_binding_9"/>
    <property type="match status" value="1"/>
</dbReference>
<gene>
    <name evidence="4" type="ORF">CRM82_20785</name>
</gene>
<feature type="region of interest" description="Disordered" evidence="2">
    <location>
        <begin position="1"/>
        <end position="25"/>
    </location>
</feature>
<dbReference type="PANTHER" id="PTHR43539:SF91">
    <property type="entry name" value="FAD-DEPENDENT URATE HYDROXYLASE"/>
    <property type="match status" value="1"/>
</dbReference>
<dbReference type="PRINTS" id="PR00411">
    <property type="entry name" value="PNDRDTASEI"/>
</dbReference>
<dbReference type="SUPFAM" id="SSF51905">
    <property type="entry name" value="FAD/NAD(P)-binding domain"/>
    <property type="match status" value="1"/>
</dbReference>
<dbReference type="EMBL" id="PDEA01000001">
    <property type="protein sequence ID" value="PEH90715.1"/>
    <property type="molecule type" value="Genomic_DNA"/>
</dbReference>
<evidence type="ECO:0000313" key="5">
    <source>
        <dbReference type="Proteomes" id="UP000220246"/>
    </source>
</evidence>
<dbReference type="PANTHER" id="PTHR43539">
    <property type="entry name" value="FLAVIN-BINDING MONOOXYGENASE-LIKE PROTEIN (AFU_ORTHOLOGUE AFUA_4G09220)"/>
    <property type="match status" value="1"/>
</dbReference>